<dbReference type="EC" id="3.1.3.-" evidence="5"/>
<evidence type="ECO:0000313" key="4">
    <source>
        <dbReference type="Proteomes" id="UP000675920"/>
    </source>
</evidence>
<reference evidence="5" key="1">
    <citation type="journal article" date="1997" name="Proc. Natl. Acad. Sci. U.S.A.">
        <title>From phosphatases to vanadium peroxidases: a similar architecture of the active site.</title>
        <authorList>
            <person name="Hemrika W."/>
            <person name="Renirie R."/>
            <person name="Dekker H.L."/>
            <person name="Barnett P."/>
            <person name="Wever R."/>
        </authorList>
    </citation>
    <scope>NUCLEOTIDE SEQUENCE</scope>
</reference>
<protein>
    <submittedName>
        <fullName evidence="5">Phosphatase PAP2 family protein</fullName>
        <ecNumber evidence="5">3.1.3.-</ecNumber>
    </submittedName>
</protein>
<sequence length="298" mass="30693">MPDSPDLTLQLAAFAGRHALALIAAAIAGTIALVWLGARATRPWRHAGADPAAARRLPLRIVAAVVLLGGVLFGALADELREGEAMERFDAALAAALRAGLDDRVLRATSWLTRLGDGPVQTALGAVVALGLLAARERLMAVTWSLALLGNGLMLTPTLKALFARARPPHDHGWLAADGFSFPSGHASGSMVFFGLLALLAARLLDGWARRLAVAICLALLVAVGASRVLLQVHYASDVIAGFAVGAAWMVVCVALAEAWAARRAGSHGAQRAAAGSGSGSQHAAAATASELDRRPPS</sequence>
<evidence type="ECO:0000256" key="2">
    <source>
        <dbReference type="SAM" id="Phobius"/>
    </source>
</evidence>
<dbReference type="Pfam" id="PF01569">
    <property type="entry name" value="PAP2"/>
    <property type="match status" value="1"/>
</dbReference>
<accession>A0A8B6X8X9</accession>
<feature type="transmembrane region" description="Helical" evidence="2">
    <location>
        <begin position="142"/>
        <end position="164"/>
    </location>
</feature>
<dbReference type="Gene3D" id="1.20.144.10">
    <property type="entry name" value="Phosphatidic acid phosphatase type 2/haloperoxidase"/>
    <property type="match status" value="1"/>
</dbReference>
<keyword evidence="2" id="KW-0812">Transmembrane</keyword>
<evidence type="ECO:0000259" key="3">
    <source>
        <dbReference type="SMART" id="SM00014"/>
    </source>
</evidence>
<feature type="transmembrane region" description="Helical" evidence="2">
    <location>
        <begin position="184"/>
        <end position="205"/>
    </location>
</feature>
<dbReference type="SMART" id="SM00014">
    <property type="entry name" value="acidPPc"/>
    <property type="match status" value="1"/>
</dbReference>
<keyword evidence="4" id="KW-1185">Reference proteome</keyword>
<feature type="transmembrane region" description="Helical" evidence="2">
    <location>
        <begin position="212"/>
        <end position="233"/>
    </location>
</feature>
<feature type="domain" description="Phosphatidic acid phosphatase type 2/haloperoxidase" evidence="3">
    <location>
        <begin position="142"/>
        <end position="254"/>
    </location>
</feature>
<dbReference type="CDD" id="cd03392">
    <property type="entry name" value="PAP2_like_2"/>
    <property type="match status" value="1"/>
</dbReference>
<feature type="transmembrane region" description="Helical" evidence="2">
    <location>
        <begin position="118"/>
        <end position="135"/>
    </location>
</feature>
<feature type="compositionally biased region" description="Low complexity" evidence="1">
    <location>
        <begin position="271"/>
        <end position="290"/>
    </location>
</feature>
<reference evidence="5" key="2">
    <citation type="submission" date="2025-08" db="UniProtKB">
        <authorList>
            <consortium name="RefSeq"/>
        </authorList>
    </citation>
    <scope>IDENTIFICATION</scope>
</reference>
<dbReference type="PANTHER" id="PTHR14969">
    <property type="entry name" value="SPHINGOSINE-1-PHOSPHATE PHOSPHOHYDROLASE"/>
    <property type="match status" value="1"/>
</dbReference>
<feature type="transmembrane region" description="Helical" evidence="2">
    <location>
        <begin position="239"/>
        <end position="262"/>
    </location>
</feature>
<feature type="transmembrane region" description="Helical" evidence="2">
    <location>
        <begin position="20"/>
        <end position="38"/>
    </location>
</feature>
<dbReference type="OrthoDB" id="9780918at2"/>
<dbReference type="SUPFAM" id="SSF48317">
    <property type="entry name" value="Acid phosphatase/Vanadium-dependent haloperoxidase"/>
    <property type="match status" value="1"/>
</dbReference>
<keyword evidence="2" id="KW-1133">Transmembrane helix</keyword>
<dbReference type="PANTHER" id="PTHR14969:SF13">
    <property type="entry name" value="AT30094P"/>
    <property type="match status" value="1"/>
</dbReference>
<name>A0A8B6X8X9_9BURK</name>
<keyword evidence="2" id="KW-0472">Membrane</keyword>
<proteinExistence type="predicted"/>
<dbReference type="InterPro" id="IPR000326">
    <property type="entry name" value="PAP2/HPO"/>
</dbReference>
<dbReference type="AlphaFoldDB" id="A0A8B6X8X9"/>
<feature type="transmembrane region" description="Helical" evidence="2">
    <location>
        <begin position="59"/>
        <end position="77"/>
    </location>
</feature>
<feature type="region of interest" description="Disordered" evidence="1">
    <location>
        <begin position="271"/>
        <end position="298"/>
    </location>
</feature>
<dbReference type="RefSeq" id="WP_051377769.1">
    <property type="nucleotide sequence ID" value="NZ_AXWS01000003.1"/>
</dbReference>
<dbReference type="Proteomes" id="UP000675920">
    <property type="component" value="Unplaced"/>
</dbReference>
<dbReference type="InterPro" id="IPR036938">
    <property type="entry name" value="PAP2/HPO_sf"/>
</dbReference>
<organism evidence="4 5">
    <name type="scientific">Derxia gummosa DSM 723</name>
    <dbReference type="NCBI Taxonomy" id="1121388"/>
    <lineage>
        <taxon>Bacteria</taxon>
        <taxon>Pseudomonadati</taxon>
        <taxon>Pseudomonadota</taxon>
        <taxon>Betaproteobacteria</taxon>
        <taxon>Burkholderiales</taxon>
        <taxon>Alcaligenaceae</taxon>
        <taxon>Derxia</taxon>
    </lineage>
</organism>
<evidence type="ECO:0000256" key="1">
    <source>
        <dbReference type="SAM" id="MobiDB-lite"/>
    </source>
</evidence>
<evidence type="ECO:0000313" key="5">
    <source>
        <dbReference type="RefSeq" id="WP_051377769.1"/>
    </source>
</evidence>